<protein>
    <submittedName>
        <fullName evidence="3">HAD family hydrolase</fullName>
    </submittedName>
</protein>
<dbReference type="Gene3D" id="3.40.630.30">
    <property type="match status" value="1"/>
</dbReference>
<dbReference type="NCBIfam" id="TIGR01681">
    <property type="entry name" value="HAD-SF-IIIC"/>
    <property type="match status" value="1"/>
</dbReference>
<reference evidence="3" key="2">
    <citation type="submission" date="2020-09" db="EMBL/GenBank/DDBJ databases">
        <authorList>
            <person name="Yu Y."/>
        </authorList>
    </citation>
    <scope>NUCLEOTIDE SEQUENCE</scope>
    <source>
        <strain evidence="3">KCTC 49039</strain>
    </source>
</reference>
<dbReference type="InterPro" id="IPR023214">
    <property type="entry name" value="HAD_sf"/>
</dbReference>
<evidence type="ECO:0000259" key="2">
    <source>
        <dbReference type="PROSITE" id="PS51186"/>
    </source>
</evidence>
<proteinExistence type="predicted"/>
<sequence length="641" mass="69317">MSSDLVAEARRLADEGDMAGSAAVLARLASDPSTIGAWPAADRVQGRLRTEDGAAPWARRTVRLALLASHTSGQLASALRVAALAHGIALDVYEAPYHAYEQEIADPTSGTYTFRPDVVLLAVDQREARLPDISADPDEDVRREVARWRSHWGLLRSRTAALVLQTSFVPAPYDALGDVALRTPGSRRRLLRRVNDELAVAGTAGTYVVDAEAVAAEVGADAWFEPRYWHAAKQNVGPGAVPFLAGRVLDVLAAALGLGRKVLVLDLDNTLWGGVVGEDGLGGIVLGNGPAGEAFAEFQTYLASLRRRGLLLAVCSKNNPADARLPFEKHPEMRLRLDDIVAFEASWDTKPEGLRRIAKQLDVALDALVLVDDNPAEREIVRQLLPQVGVVDLPEQPSGYVRAVASFPGLQSVGLTADDGRRTELYHARREAAELESRAATREGFLESLDMTARIEPLDEVNLPRVVQLIAKTNQLNLTGRRHRSAEVLELAGRPGAVVWGLRVADRFDDHGLVGVLVAVPEGEDLRIDTFVLSCRVLGRTAERALLDALRTWAVAQGRTRILAELVPTDRNAPARPILPEAGFRPTDPPPGGEQSSQWWELVVDEQGIGSPFVAWTGPDEMAGGGRPDAAARDDEEDIHG</sequence>
<dbReference type="GO" id="GO:0016747">
    <property type="term" value="F:acyltransferase activity, transferring groups other than amino-acyl groups"/>
    <property type="evidence" value="ECO:0007669"/>
    <property type="project" value="InterPro"/>
</dbReference>
<dbReference type="InterPro" id="IPR000182">
    <property type="entry name" value="GNAT_dom"/>
</dbReference>
<dbReference type="InterPro" id="IPR049369">
    <property type="entry name" value="BF1531-like_N"/>
</dbReference>
<evidence type="ECO:0000256" key="1">
    <source>
        <dbReference type="SAM" id="MobiDB-lite"/>
    </source>
</evidence>
<name>A0A927IZX6_9MICO</name>
<keyword evidence="4" id="KW-1185">Reference proteome</keyword>
<dbReference type="InterPro" id="IPR016181">
    <property type="entry name" value="Acyl_CoA_acyltransferase"/>
</dbReference>
<dbReference type="InterPro" id="IPR010037">
    <property type="entry name" value="FkbH_domain"/>
</dbReference>
<evidence type="ECO:0000313" key="3">
    <source>
        <dbReference type="EMBL" id="MBD8078952.1"/>
    </source>
</evidence>
<dbReference type="AlphaFoldDB" id="A0A927IZX6"/>
<keyword evidence="3" id="KW-0378">Hydrolase</keyword>
<dbReference type="InterPro" id="IPR010033">
    <property type="entry name" value="HAD_SF_ppase_IIIC"/>
</dbReference>
<dbReference type="PROSITE" id="PS51186">
    <property type="entry name" value="GNAT"/>
    <property type="match status" value="1"/>
</dbReference>
<dbReference type="Gene3D" id="3.40.50.1000">
    <property type="entry name" value="HAD superfamily/HAD-like"/>
    <property type="match status" value="1"/>
</dbReference>
<dbReference type="GO" id="GO:0016787">
    <property type="term" value="F:hydrolase activity"/>
    <property type="evidence" value="ECO:0007669"/>
    <property type="project" value="UniProtKB-KW"/>
</dbReference>
<dbReference type="SUPFAM" id="SSF55729">
    <property type="entry name" value="Acyl-CoA N-acyltransferases (Nat)"/>
    <property type="match status" value="1"/>
</dbReference>
<reference evidence="3" key="1">
    <citation type="journal article" date="2018" name="Curr. Microbiol.">
        <title>Cellulosimicrobium arenosum sp. nov., Isolated from Marine Sediment Sand.</title>
        <authorList>
            <person name="Oh M."/>
            <person name="Kim J.H."/>
            <person name="Yoon J.H."/>
            <person name="Schumann P."/>
            <person name="Kim W."/>
        </authorList>
    </citation>
    <scope>NUCLEOTIDE SEQUENCE</scope>
    <source>
        <strain evidence="3">KCTC 49039</strain>
    </source>
</reference>
<dbReference type="EMBL" id="JACYHB010000005">
    <property type="protein sequence ID" value="MBD8078952.1"/>
    <property type="molecule type" value="Genomic_DNA"/>
</dbReference>
<comment type="caution">
    <text evidence="3">The sequence shown here is derived from an EMBL/GenBank/DDBJ whole genome shotgun (WGS) entry which is preliminary data.</text>
</comment>
<organism evidence="3 4">
    <name type="scientific">Cellulosimicrobium arenosum</name>
    <dbReference type="NCBI Taxonomy" id="2708133"/>
    <lineage>
        <taxon>Bacteria</taxon>
        <taxon>Bacillati</taxon>
        <taxon>Actinomycetota</taxon>
        <taxon>Actinomycetes</taxon>
        <taxon>Micrococcales</taxon>
        <taxon>Promicromonosporaceae</taxon>
        <taxon>Cellulosimicrobium</taxon>
    </lineage>
</organism>
<dbReference type="Gene3D" id="3.40.50.1110">
    <property type="entry name" value="SGNH hydrolase"/>
    <property type="match status" value="1"/>
</dbReference>
<dbReference type="Proteomes" id="UP000610846">
    <property type="component" value="Unassembled WGS sequence"/>
</dbReference>
<dbReference type="InterPro" id="IPR036412">
    <property type="entry name" value="HAD-like_sf"/>
</dbReference>
<feature type="region of interest" description="Disordered" evidence="1">
    <location>
        <begin position="613"/>
        <end position="641"/>
    </location>
</feature>
<dbReference type="Pfam" id="PF21211">
    <property type="entry name" value="FkbH_N"/>
    <property type="match status" value="1"/>
</dbReference>
<evidence type="ECO:0000313" key="4">
    <source>
        <dbReference type="Proteomes" id="UP000610846"/>
    </source>
</evidence>
<dbReference type="RefSeq" id="WP_191828547.1">
    <property type="nucleotide sequence ID" value="NZ_JACYHB010000005.1"/>
</dbReference>
<gene>
    <name evidence="3" type="ORF">IF651_07765</name>
</gene>
<accession>A0A927IZX6</accession>
<dbReference type="SUPFAM" id="SSF56784">
    <property type="entry name" value="HAD-like"/>
    <property type="match status" value="1"/>
</dbReference>
<feature type="region of interest" description="Disordered" evidence="1">
    <location>
        <begin position="574"/>
        <end position="596"/>
    </location>
</feature>
<dbReference type="InterPro" id="IPR036514">
    <property type="entry name" value="SGNH_hydro_sf"/>
</dbReference>
<dbReference type="NCBIfam" id="TIGR01686">
    <property type="entry name" value="FkbH"/>
    <property type="match status" value="1"/>
</dbReference>
<feature type="domain" description="N-acetyltransferase" evidence="2">
    <location>
        <begin position="453"/>
        <end position="605"/>
    </location>
</feature>